<feature type="binding site" evidence="9">
    <location>
        <position position="21"/>
    </location>
    <ligand>
        <name>FMN</name>
        <dbReference type="ChEBI" id="CHEBI:58210"/>
    </ligand>
</feature>
<comment type="similarity">
    <text evidence="3 9">Belongs to the dihydroorotate dehydrogenase family. Type 1 subfamily.</text>
</comment>
<feature type="active site" description="Nucleophile" evidence="9">
    <location>
        <position position="130"/>
    </location>
</feature>
<dbReference type="InterPro" id="IPR049622">
    <property type="entry name" value="Dihydroorotate_DH_I"/>
</dbReference>
<evidence type="ECO:0000256" key="8">
    <source>
        <dbReference type="ARBA" id="ARBA00023002"/>
    </source>
</evidence>
<feature type="binding site" evidence="9">
    <location>
        <position position="217"/>
    </location>
    <ligand>
        <name>FMN</name>
        <dbReference type="ChEBI" id="CHEBI:58210"/>
    </ligand>
</feature>
<dbReference type="GO" id="GO:0044205">
    <property type="term" value="P:'de novo' UMP biosynthetic process"/>
    <property type="evidence" value="ECO:0007669"/>
    <property type="project" value="UniProtKB-UniRule"/>
</dbReference>
<feature type="binding site" evidence="9">
    <location>
        <position position="127"/>
    </location>
    <ligand>
        <name>FMN</name>
        <dbReference type="ChEBI" id="CHEBI:58210"/>
    </ligand>
</feature>
<dbReference type="InterPro" id="IPR005720">
    <property type="entry name" value="Dihydroorotate_DH_cat"/>
</dbReference>
<dbReference type="OrthoDB" id="9794954at2"/>
<feature type="binding site" evidence="9">
    <location>
        <position position="165"/>
    </location>
    <ligand>
        <name>FMN</name>
        <dbReference type="ChEBI" id="CHEBI:58210"/>
    </ligand>
</feature>
<dbReference type="PIRSF" id="PIRSF000164">
    <property type="entry name" value="DHO_oxidase"/>
    <property type="match status" value="1"/>
</dbReference>
<feature type="binding site" evidence="9">
    <location>
        <begin position="45"/>
        <end position="46"/>
    </location>
    <ligand>
        <name>FMN</name>
        <dbReference type="ChEBI" id="CHEBI:58210"/>
    </ligand>
</feature>
<dbReference type="GO" id="GO:0004152">
    <property type="term" value="F:dihydroorotate dehydrogenase activity"/>
    <property type="evidence" value="ECO:0007669"/>
    <property type="project" value="UniProtKB-UniRule"/>
</dbReference>
<dbReference type="InterPro" id="IPR001295">
    <property type="entry name" value="Dihydroorotate_DH_CS"/>
</dbReference>
<feature type="binding site" evidence="9">
    <location>
        <begin position="69"/>
        <end position="73"/>
    </location>
    <ligand>
        <name>substrate</name>
    </ligand>
</feature>
<feature type="binding site" evidence="9">
    <location>
        <position position="99"/>
    </location>
    <ligand>
        <name>FMN</name>
        <dbReference type="ChEBI" id="CHEBI:58210"/>
    </ligand>
</feature>
<evidence type="ECO:0000256" key="4">
    <source>
        <dbReference type="ARBA" id="ARBA00022490"/>
    </source>
</evidence>
<keyword evidence="7 9" id="KW-0665">Pyrimidine biosynthesis</keyword>
<dbReference type="PANTHER" id="PTHR48109">
    <property type="entry name" value="DIHYDROOROTATE DEHYDROGENASE (QUINONE), MITOCHONDRIAL-RELATED"/>
    <property type="match status" value="1"/>
</dbReference>
<gene>
    <name evidence="9 11" type="primary">pyrD</name>
    <name evidence="11" type="ORF">Pla163_22830</name>
</gene>
<evidence type="ECO:0000256" key="5">
    <source>
        <dbReference type="ARBA" id="ARBA00022630"/>
    </source>
</evidence>
<dbReference type="InterPro" id="IPR024920">
    <property type="entry name" value="Dihydroorotate_DH_1"/>
</dbReference>
<keyword evidence="12" id="KW-1185">Reference proteome</keyword>
<feature type="domain" description="Dihydroorotate dehydrogenase catalytic" evidence="10">
    <location>
        <begin position="4"/>
        <end position="284"/>
    </location>
</feature>
<dbReference type="HAMAP" id="MF_00224">
    <property type="entry name" value="DHO_dh_type1"/>
    <property type="match status" value="1"/>
</dbReference>
<dbReference type="Gene3D" id="3.20.20.70">
    <property type="entry name" value="Aldolase class I"/>
    <property type="match status" value="1"/>
</dbReference>
<feature type="binding site" evidence="9">
    <location>
        <position position="127"/>
    </location>
    <ligand>
        <name>substrate</name>
    </ligand>
</feature>
<evidence type="ECO:0000256" key="9">
    <source>
        <dbReference type="HAMAP-Rule" id="MF_00224"/>
    </source>
</evidence>
<comment type="cofactor">
    <cofactor evidence="9">
        <name>FMN</name>
        <dbReference type="ChEBI" id="CHEBI:58210"/>
    </cofactor>
    <text evidence="9">Binds 1 FMN per subunit.</text>
</comment>
<dbReference type="InterPro" id="IPR013785">
    <property type="entry name" value="Aldolase_TIM"/>
</dbReference>
<organism evidence="11 12">
    <name type="scientific">Rohdeia mirabilis</name>
    <dbReference type="NCBI Taxonomy" id="2528008"/>
    <lineage>
        <taxon>Bacteria</taxon>
        <taxon>Pseudomonadati</taxon>
        <taxon>Planctomycetota</taxon>
        <taxon>Planctomycetia</taxon>
        <taxon>Planctomycetia incertae sedis</taxon>
        <taxon>Rohdeia</taxon>
    </lineage>
</organism>
<evidence type="ECO:0000256" key="1">
    <source>
        <dbReference type="ARBA" id="ARBA00004496"/>
    </source>
</evidence>
<dbReference type="CDD" id="cd04740">
    <property type="entry name" value="DHOD_1B_like"/>
    <property type="match status" value="1"/>
</dbReference>
<dbReference type="FunFam" id="3.20.20.70:FF:000027">
    <property type="entry name" value="Dihydropyrimidine dehydrogenase [NADP(+)]"/>
    <property type="match status" value="1"/>
</dbReference>
<accession>A0A518D116</accession>
<comment type="subcellular location">
    <subcellularLocation>
        <location evidence="1 9">Cytoplasm</location>
    </subcellularLocation>
</comment>
<evidence type="ECO:0000313" key="11">
    <source>
        <dbReference type="EMBL" id="QDU85157.1"/>
    </source>
</evidence>
<keyword evidence="5 9" id="KW-0285">Flavoprotein</keyword>
<comment type="catalytic activity">
    <reaction evidence="9">
        <text>(S)-dihydroorotate + A = orotate + AH2</text>
        <dbReference type="Rhea" id="RHEA:18073"/>
        <dbReference type="ChEBI" id="CHEBI:13193"/>
        <dbReference type="ChEBI" id="CHEBI:17499"/>
        <dbReference type="ChEBI" id="CHEBI:30839"/>
        <dbReference type="ChEBI" id="CHEBI:30864"/>
    </reaction>
</comment>
<dbReference type="EMBL" id="CP036290">
    <property type="protein sequence ID" value="QDU85157.1"/>
    <property type="molecule type" value="Genomic_DNA"/>
</dbReference>
<feature type="binding site" evidence="9">
    <location>
        <begin position="192"/>
        <end position="193"/>
    </location>
    <ligand>
        <name>substrate</name>
    </ligand>
</feature>
<dbReference type="AlphaFoldDB" id="A0A518D116"/>
<dbReference type="RefSeq" id="WP_145187999.1">
    <property type="nucleotide sequence ID" value="NZ_CP036290.1"/>
</dbReference>
<name>A0A518D116_9BACT</name>
<reference evidence="11 12" key="1">
    <citation type="submission" date="2019-02" db="EMBL/GenBank/DDBJ databases">
        <title>Deep-cultivation of Planctomycetes and their phenomic and genomic characterization uncovers novel biology.</title>
        <authorList>
            <person name="Wiegand S."/>
            <person name="Jogler M."/>
            <person name="Boedeker C."/>
            <person name="Pinto D."/>
            <person name="Vollmers J."/>
            <person name="Rivas-Marin E."/>
            <person name="Kohn T."/>
            <person name="Peeters S.H."/>
            <person name="Heuer A."/>
            <person name="Rast P."/>
            <person name="Oberbeckmann S."/>
            <person name="Bunk B."/>
            <person name="Jeske O."/>
            <person name="Meyerdierks A."/>
            <person name="Storesund J.E."/>
            <person name="Kallscheuer N."/>
            <person name="Luecker S."/>
            <person name="Lage O.M."/>
            <person name="Pohl T."/>
            <person name="Merkel B.J."/>
            <person name="Hornburger P."/>
            <person name="Mueller R.-W."/>
            <person name="Bruemmer F."/>
            <person name="Labrenz M."/>
            <person name="Spormann A.M."/>
            <person name="Op den Camp H."/>
            <person name="Overmann J."/>
            <person name="Amann R."/>
            <person name="Jetten M.S.M."/>
            <person name="Mascher T."/>
            <person name="Medema M.H."/>
            <person name="Devos D.P."/>
            <person name="Kaster A.-K."/>
            <person name="Ovreas L."/>
            <person name="Rohde M."/>
            <person name="Galperin M.Y."/>
            <person name="Jogler C."/>
        </authorList>
    </citation>
    <scope>NUCLEOTIDE SEQUENCE [LARGE SCALE GENOMIC DNA]</scope>
    <source>
        <strain evidence="11 12">Pla163</strain>
    </source>
</reference>
<dbReference type="GO" id="GO:0006207">
    <property type="term" value="P:'de novo' pyrimidine nucleobase biosynthetic process"/>
    <property type="evidence" value="ECO:0007669"/>
    <property type="project" value="InterPro"/>
</dbReference>
<dbReference type="Pfam" id="PF01180">
    <property type="entry name" value="DHO_dh"/>
    <property type="match status" value="1"/>
</dbReference>
<feature type="binding site" evidence="9">
    <location>
        <begin position="243"/>
        <end position="244"/>
    </location>
    <ligand>
        <name>FMN</name>
        <dbReference type="ChEBI" id="CHEBI:58210"/>
    </ligand>
</feature>
<comment type="pathway">
    <text evidence="2 9">Pyrimidine metabolism; UMP biosynthesis via de novo pathway.</text>
</comment>
<dbReference type="NCBIfam" id="NF005574">
    <property type="entry name" value="PRK07259.1"/>
    <property type="match status" value="1"/>
</dbReference>
<evidence type="ECO:0000256" key="3">
    <source>
        <dbReference type="ARBA" id="ARBA00008008"/>
    </source>
</evidence>
<dbReference type="InterPro" id="IPR050074">
    <property type="entry name" value="DHO_dehydrogenase"/>
</dbReference>
<dbReference type="EC" id="1.3.-.-" evidence="9"/>
<dbReference type="SUPFAM" id="SSF51395">
    <property type="entry name" value="FMN-linked oxidoreductases"/>
    <property type="match status" value="1"/>
</dbReference>
<dbReference type="PROSITE" id="PS00911">
    <property type="entry name" value="DHODEHASE_1"/>
    <property type="match status" value="1"/>
</dbReference>
<feature type="binding site" evidence="9">
    <location>
        <position position="191"/>
    </location>
    <ligand>
        <name>FMN</name>
        <dbReference type="ChEBI" id="CHEBI:58210"/>
    </ligand>
</feature>
<proteinExistence type="inferred from homology"/>
<dbReference type="InterPro" id="IPR012135">
    <property type="entry name" value="Dihydroorotate_DH_1_2"/>
</dbReference>
<sequence>MPSLAVRLGTLLLRNPLLSASGTYGHGLEMGGFCAPSGIGGLVSKTVTLEPRGGNPAPRLCETEAGLINSIGLENKGVAQYLEEVLPEVASADCAIITNVGGHHDHEFADVVAMLDERDEVDAIELNLSCPNVDDGKLPLATDPKRAESVVAGARARTRKPLFAKLSPNVTRIGDMAMAVESGGADGITAVNTLLGMAVDWRTRRPGVATIQGGYSGPGIKPVALRCAWECARNVTIPVIGCGGIQTVDDVLQYLVVGCRAVQVGTSSFWNPANLGDLASQLAAALAEQGIDDVNDLIGTLEVARR</sequence>
<dbReference type="PANTHER" id="PTHR48109:SF1">
    <property type="entry name" value="DIHYDROOROTATE DEHYDROGENASE (FUMARATE)"/>
    <property type="match status" value="1"/>
</dbReference>
<protein>
    <recommendedName>
        <fullName evidence="9">Dihydroorotate dehydrogenase</fullName>
        <shortName evidence="9">DHOD</shortName>
        <shortName evidence="9">DHODase</shortName>
        <shortName evidence="9">DHOdehase</shortName>
        <ecNumber evidence="9">1.3.-.-</ecNumber>
    </recommendedName>
</protein>
<keyword evidence="4 9" id="KW-0963">Cytoplasm</keyword>
<keyword evidence="8 9" id="KW-0560">Oxidoreductase</keyword>
<comment type="function">
    <text evidence="9">Catalyzes the conversion of dihydroorotate to orotate.</text>
</comment>
<feature type="binding site" evidence="9">
    <location>
        <begin position="265"/>
        <end position="266"/>
    </location>
    <ligand>
        <name>FMN</name>
        <dbReference type="ChEBI" id="CHEBI:58210"/>
    </ligand>
</feature>
<evidence type="ECO:0000256" key="2">
    <source>
        <dbReference type="ARBA" id="ARBA00004725"/>
    </source>
</evidence>
<evidence type="ECO:0000256" key="6">
    <source>
        <dbReference type="ARBA" id="ARBA00022643"/>
    </source>
</evidence>
<dbReference type="Proteomes" id="UP000319342">
    <property type="component" value="Chromosome"/>
</dbReference>
<evidence type="ECO:0000256" key="7">
    <source>
        <dbReference type="ARBA" id="ARBA00022975"/>
    </source>
</evidence>
<evidence type="ECO:0000313" key="12">
    <source>
        <dbReference type="Proteomes" id="UP000319342"/>
    </source>
</evidence>
<feature type="binding site" evidence="9">
    <location>
        <position position="45"/>
    </location>
    <ligand>
        <name>substrate</name>
    </ligand>
</feature>
<evidence type="ECO:0000259" key="10">
    <source>
        <dbReference type="Pfam" id="PF01180"/>
    </source>
</evidence>
<dbReference type="NCBIfam" id="TIGR01037">
    <property type="entry name" value="pyrD_sub1_fam"/>
    <property type="match status" value="1"/>
</dbReference>
<dbReference type="InterPro" id="IPR033888">
    <property type="entry name" value="DHOD_1B"/>
</dbReference>
<keyword evidence="6 9" id="KW-0288">FMN</keyword>
<dbReference type="GO" id="GO:0005737">
    <property type="term" value="C:cytoplasm"/>
    <property type="evidence" value="ECO:0007669"/>
    <property type="project" value="UniProtKB-SubCell"/>
</dbReference>
<dbReference type="UniPathway" id="UPA00070"/>